<name>A0A6P0F1Q9_9ACTN</name>
<keyword evidence="1" id="KW-1133">Transmembrane helix</keyword>
<reference evidence="3 5" key="2">
    <citation type="submission" date="2020-02" db="EMBL/GenBank/DDBJ databases">
        <title>The WGS of Modestobacter muralis DSM 100205.</title>
        <authorList>
            <person name="Jiang Z."/>
        </authorList>
    </citation>
    <scope>NUCLEOTIDE SEQUENCE [LARGE SCALE GENOMIC DNA]</scope>
    <source>
        <strain evidence="3 5">DSM 100205</strain>
    </source>
</reference>
<keyword evidence="4" id="KW-1185">Reference proteome</keyword>
<keyword evidence="1" id="KW-0812">Transmembrane</keyword>
<dbReference type="Proteomes" id="UP000471152">
    <property type="component" value="Unassembled WGS sequence"/>
</dbReference>
<accession>A0A6P0F1Q9</accession>
<organism evidence="2 4">
    <name type="scientific">Modestobacter muralis</name>
    <dbReference type="NCBI Taxonomy" id="1608614"/>
    <lineage>
        <taxon>Bacteria</taxon>
        <taxon>Bacillati</taxon>
        <taxon>Actinomycetota</taxon>
        <taxon>Actinomycetes</taxon>
        <taxon>Geodermatophilales</taxon>
        <taxon>Geodermatophilaceae</taxon>
        <taxon>Modestobacter</taxon>
    </lineage>
</organism>
<feature type="non-terminal residue" evidence="2">
    <location>
        <position position="1"/>
    </location>
</feature>
<dbReference type="Proteomes" id="UP000468828">
    <property type="component" value="Unassembled WGS sequence"/>
</dbReference>
<keyword evidence="1" id="KW-0472">Membrane</keyword>
<feature type="transmembrane region" description="Helical" evidence="1">
    <location>
        <begin position="20"/>
        <end position="42"/>
    </location>
</feature>
<dbReference type="EMBL" id="JAAGWH010000070">
    <property type="protein sequence ID" value="NEK96616.1"/>
    <property type="molecule type" value="Genomic_DNA"/>
</dbReference>
<comment type="caution">
    <text evidence="2">The sequence shown here is derived from an EMBL/GenBank/DDBJ whole genome shotgun (WGS) entry which is preliminary data.</text>
</comment>
<proteinExistence type="predicted"/>
<evidence type="ECO:0000313" key="5">
    <source>
        <dbReference type="Proteomes" id="UP000471152"/>
    </source>
</evidence>
<evidence type="ECO:0000313" key="4">
    <source>
        <dbReference type="Proteomes" id="UP000468828"/>
    </source>
</evidence>
<sequence>LAVGLAARRVLRARPSAARIVTRISGAAMIVIAAVLLTEQLIQHLHT</sequence>
<gene>
    <name evidence="3" type="ORF">G3R41_21770</name>
    <name evidence="2" type="ORF">GCU67_20955</name>
</gene>
<evidence type="ECO:0000313" key="2">
    <source>
        <dbReference type="EMBL" id="NEK96616.1"/>
    </source>
</evidence>
<evidence type="ECO:0000313" key="3">
    <source>
        <dbReference type="EMBL" id="NEN53535.1"/>
    </source>
</evidence>
<dbReference type="EMBL" id="JAAGWB010000074">
    <property type="protein sequence ID" value="NEN53535.1"/>
    <property type="molecule type" value="Genomic_DNA"/>
</dbReference>
<reference evidence="2 4" key="1">
    <citation type="submission" date="2020-01" db="EMBL/GenBank/DDBJ databases">
        <title>the WGS Modestobacter muralis CPCC 204518.</title>
        <authorList>
            <person name="Jiang Z."/>
        </authorList>
    </citation>
    <scope>NUCLEOTIDE SEQUENCE [LARGE SCALE GENOMIC DNA]</scope>
    <source>
        <strain evidence="2 4">DSM 100205</strain>
    </source>
</reference>
<dbReference type="AlphaFoldDB" id="A0A6P0F1Q9"/>
<evidence type="ECO:0000256" key="1">
    <source>
        <dbReference type="SAM" id="Phobius"/>
    </source>
</evidence>
<protein>
    <submittedName>
        <fullName evidence="2">LysE family translocator</fullName>
    </submittedName>
</protein>